<sequence>MKKLTLPRELKKKWRKVGERRSCWKYGGRKKIEGTIDKNTKKTGEQTDPDRDKNDNQDIATDKDTDMDTDNNSDNEQEMYNGQETEIVTCTMGIISNNMESNLWDGTERVF</sequence>
<reference evidence="2" key="1">
    <citation type="journal article" date="2021" name="Genome Biol. Evol.">
        <title>A High-Quality Reference Genome for a Parasitic Bivalve with Doubly Uniparental Inheritance (Bivalvia: Unionida).</title>
        <authorList>
            <person name="Smith C.H."/>
        </authorList>
    </citation>
    <scope>NUCLEOTIDE SEQUENCE</scope>
    <source>
        <strain evidence="2">CHS0354</strain>
    </source>
</reference>
<dbReference type="AlphaFoldDB" id="A0AAE0WEI7"/>
<proteinExistence type="predicted"/>
<dbReference type="Proteomes" id="UP001195483">
    <property type="component" value="Unassembled WGS sequence"/>
</dbReference>
<evidence type="ECO:0000313" key="3">
    <source>
        <dbReference type="Proteomes" id="UP001195483"/>
    </source>
</evidence>
<feature type="compositionally biased region" description="Acidic residues" evidence="1">
    <location>
        <begin position="67"/>
        <end position="77"/>
    </location>
</feature>
<evidence type="ECO:0000313" key="2">
    <source>
        <dbReference type="EMBL" id="KAK3611731.1"/>
    </source>
</evidence>
<name>A0AAE0WEI7_9BIVA</name>
<reference evidence="2" key="3">
    <citation type="submission" date="2023-05" db="EMBL/GenBank/DDBJ databases">
        <authorList>
            <person name="Smith C.H."/>
        </authorList>
    </citation>
    <scope>NUCLEOTIDE SEQUENCE</scope>
    <source>
        <strain evidence="2">CHS0354</strain>
        <tissue evidence="2">Mantle</tissue>
    </source>
</reference>
<reference evidence="2" key="2">
    <citation type="journal article" date="2021" name="Genome Biol. Evol.">
        <title>Developing a high-quality reference genome for a parasitic bivalve with doubly uniparental inheritance (Bivalvia: Unionida).</title>
        <authorList>
            <person name="Smith C.H."/>
        </authorList>
    </citation>
    <scope>NUCLEOTIDE SEQUENCE</scope>
    <source>
        <strain evidence="2">CHS0354</strain>
        <tissue evidence="2">Mantle</tissue>
    </source>
</reference>
<protein>
    <submittedName>
        <fullName evidence="2">Uncharacterized protein</fullName>
    </submittedName>
</protein>
<comment type="caution">
    <text evidence="2">The sequence shown here is derived from an EMBL/GenBank/DDBJ whole genome shotgun (WGS) entry which is preliminary data.</text>
</comment>
<dbReference type="EMBL" id="JAEAOA010002177">
    <property type="protein sequence ID" value="KAK3611731.1"/>
    <property type="molecule type" value="Genomic_DNA"/>
</dbReference>
<feature type="compositionally biased region" description="Basic and acidic residues" evidence="1">
    <location>
        <begin position="34"/>
        <end position="66"/>
    </location>
</feature>
<accession>A0AAE0WEI7</accession>
<feature type="region of interest" description="Disordered" evidence="1">
    <location>
        <begin position="34"/>
        <end position="85"/>
    </location>
</feature>
<evidence type="ECO:0000256" key="1">
    <source>
        <dbReference type="SAM" id="MobiDB-lite"/>
    </source>
</evidence>
<organism evidence="2 3">
    <name type="scientific">Potamilus streckersoni</name>
    <dbReference type="NCBI Taxonomy" id="2493646"/>
    <lineage>
        <taxon>Eukaryota</taxon>
        <taxon>Metazoa</taxon>
        <taxon>Spiralia</taxon>
        <taxon>Lophotrochozoa</taxon>
        <taxon>Mollusca</taxon>
        <taxon>Bivalvia</taxon>
        <taxon>Autobranchia</taxon>
        <taxon>Heteroconchia</taxon>
        <taxon>Palaeoheterodonta</taxon>
        <taxon>Unionida</taxon>
        <taxon>Unionoidea</taxon>
        <taxon>Unionidae</taxon>
        <taxon>Ambleminae</taxon>
        <taxon>Lampsilini</taxon>
        <taxon>Potamilus</taxon>
    </lineage>
</organism>
<gene>
    <name evidence="2" type="ORF">CHS0354_037310</name>
</gene>
<keyword evidence="3" id="KW-1185">Reference proteome</keyword>